<protein>
    <recommendedName>
        <fullName evidence="9">FHA domain-containing protein</fullName>
    </recommendedName>
</protein>
<dbReference type="GO" id="GO:0007095">
    <property type="term" value="P:mitotic G2 DNA damage checkpoint signaling"/>
    <property type="evidence" value="ECO:0007669"/>
    <property type="project" value="InterPro"/>
</dbReference>
<evidence type="ECO:0000256" key="2">
    <source>
        <dbReference type="ARBA" id="ARBA00004286"/>
    </source>
</evidence>
<dbReference type="CDD" id="cd17741">
    <property type="entry name" value="BRCT_nibrin"/>
    <property type="match status" value="1"/>
</dbReference>
<evidence type="ECO:0000313" key="11">
    <source>
        <dbReference type="Proteomes" id="UP000748531"/>
    </source>
</evidence>
<comment type="subcellular location">
    <subcellularLocation>
        <location evidence="2">Chromosome</location>
    </subcellularLocation>
    <subcellularLocation>
        <location evidence="1">Nucleus</location>
    </subcellularLocation>
</comment>
<dbReference type="InterPro" id="IPR043014">
    <property type="entry name" value="Nibrin_BRCT2_sf"/>
</dbReference>
<dbReference type="InterPro" id="IPR040227">
    <property type="entry name" value="Nibrin-rel"/>
</dbReference>
<evidence type="ECO:0000256" key="6">
    <source>
        <dbReference type="ARBA" id="ARBA00023242"/>
    </source>
</evidence>
<evidence type="ECO:0000256" key="8">
    <source>
        <dbReference type="SAM" id="MobiDB-lite"/>
    </source>
</evidence>
<dbReference type="OrthoDB" id="552194at2759"/>
<feature type="region of interest" description="Disordered" evidence="8">
    <location>
        <begin position="519"/>
        <end position="553"/>
    </location>
</feature>
<keyword evidence="4" id="KW-0227">DNA damage</keyword>
<dbReference type="GO" id="GO:0000724">
    <property type="term" value="P:double-strand break repair via homologous recombination"/>
    <property type="evidence" value="ECO:0007669"/>
    <property type="project" value="TreeGrafter"/>
</dbReference>
<feature type="compositionally biased region" description="Polar residues" evidence="8">
    <location>
        <begin position="520"/>
        <end position="553"/>
    </location>
</feature>
<evidence type="ECO:0000313" key="10">
    <source>
        <dbReference type="EMBL" id="KAF5401448.1"/>
    </source>
</evidence>
<dbReference type="GO" id="GO:0003684">
    <property type="term" value="F:damaged DNA binding"/>
    <property type="evidence" value="ECO:0007669"/>
    <property type="project" value="TreeGrafter"/>
</dbReference>
<dbReference type="EMBL" id="LUCH01002467">
    <property type="protein sequence ID" value="KAF5401448.1"/>
    <property type="molecule type" value="Genomic_DNA"/>
</dbReference>
<organism evidence="10 11">
    <name type="scientific">Paragonimus heterotremus</name>
    <dbReference type="NCBI Taxonomy" id="100268"/>
    <lineage>
        <taxon>Eukaryota</taxon>
        <taxon>Metazoa</taxon>
        <taxon>Spiralia</taxon>
        <taxon>Lophotrochozoa</taxon>
        <taxon>Platyhelminthes</taxon>
        <taxon>Trematoda</taxon>
        <taxon>Digenea</taxon>
        <taxon>Plagiorchiida</taxon>
        <taxon>Troglotremata</taxon>
        <taxon>Troglotrematidae</taxon>
        <taxon>Paragonimus</taxon>
    </lineage>
</organism>
<feature type="domain" description="FHA" evidence="9">
    <location>
        <begin position="66"/>
        <end position="137"/>
    </location>
</feature>
<comment type="caution">
    <text evidence="10">The sequence shown here is derived from an EMBL/GenBank/DDBJ whole genome shotgun (WGS) entry which is preliminary data.</text>
</comment>
<accession>A0A8J4SLU1</accession>
<dbReference type="PROSITE" id="PS50006">
    <property type="entry name" value="FHA_DOMAIN"/>
    <property type="match status" value="1"/>
</dbReference>
<dbReference type="InterPro" id="IPR036420">
    <property type="entry name" value="BRCT_dom_sf"/>
</dbReference>
<gene>
    <name evidence="10" type="ORF">PHET_05298</name>
</gene>
<evidence type="ECO:0000259" key="9">
    <source>
        <dbReference type="PROSITE" id="PS50006"/>
    </source>
</evidence>
<keyword evidence="11" id="KW-1185">Reference proteome</keyword>
<evidence type="ECO:0000256" key="3">
    <source>
        <dbReference type="ARBA" id="ARBA00022454"/>
    </source>
</evidence>
<keyword evidence="5" id="KW-0234">DNA repair</keyword>
<dbReference type="Pfam" id="PF16508">
    <property type="entry name" value="NIBRIN_BRCT_II"/>
    <property type="match status" value="1"/>
</dbReference>
<dbReference type="GO" id="GO:0030870">
    <property type="term" value="C:Mre11 complex"/>
    <property type="evidence" value="ECO:0007669"/>
    <property type="project" value="InterPro"/>
</dbReference>
<dbReference type="InterPro" id="IPR000253">
    <property type="entry name" value="FHA_dom"/>
</dbReference>
<dbReference type="PANTHER" id="PTHR12162:SF0">
    <property type="entry name" value="NIBRIN"/>
    <property type="match status" value="1"/>
</dbReference>
<dbReference type="Gene3D" id="3.40.50.10980">
    <property type="entry name" value="Nibrin, BRCT2 domain"/>
    <property type="match status" value="1"/>
</dbReference>
<name>A0A8J4SLU1_9TREM</name>
<dbReference type="Gene3D" id="3.40.50.10190">
    <property type="entry name" value="BRCT domain"/>
    <property type="match status" value="1"/>
</dbReference>
<dbReference type="SMART" id="SM00240">
    <property type="entry name" value="FHA"/>
    <property type="match status" value="1"/>
</dbReference>
<evidence type="ECO:0000256" key="5">
    <source>
        <dbReference type="ARBA" id="ARBA00023204"/>
    </source>
</evidence>
<dbReference type="PANTHER" id="PTHR12162">
    <property type="entry name" value="NIBRIN-RELATED"/>
    <property type="match status" value="1"/>
</dbReference>
<evidence type="ECO:0000256" key="4">
    <source>
        <dbReference type="ARBA" id="ARBA00022763"/>
    </source>
</evidence>
<reference evidence="10" key="1">
    <citation type="submission" date="2019-05" db="EMBL/GenBank/DDBJ databases">
        <title>Annotation for the trematode Paragonimus heterotremus.</title>
        <authorList>
            <person name="Choi Y.-J."/>
        </authorList>
    </citation>
    <scope>NUCLEOTIDE SEQUENCE</scope>
    <source>
        <strain evidence="10">LC</strain>
    </source>
</reference>
<keyword evidence="6" id="KW-0539">Nucleus</keyword>
<evidence type="ECO:0000256" key="1">
    <source>
        <dbReference type="ARBA" id="ARBA00004123"/>
    </source>
</evidence>
<dbReference type="CDD" id="cd22667">
    <property type="entry name" value="FHA_NBN"/>
    <property type="match status" value="1"/>
</dbReference>
<dbReference type="Gene3D" id="2.60.200.20">
    <property type="match status" value="1"/>
</dbReference>
<keyword evidence="3" id="KW-0158">Chromosome</keyword>
<dbReference type="InterPro" id="IPR032429">
    <property type="entry name" value="Nibrin_BRCT2"/>
</dbReference>
<dbReference type="SUPFAM" id="SSF49879">
    <property type="entry name" value="SMAD/FHA domain"/>
    <property type="match status" value="1"/>
</dbReference>
<dbReference type="Pfam" id="PF00498">
    <property type="entry name" value="FHA"/>
    <property type="match status" value="1"/>
</dbReference>
<sequence>MNEVAVISRAWLLGNAMAAWPTVKQSKAMRFLLSYTLPTVGKFDLHPVRVSESTRYRKIEKMWELIQHGRNGTETSVVLNTSRVWTIGRVGCDIIVPDKSVSRTHAVLKVQVSVDGNLDFILIDRSKFGTFLNGVALAGRQCQLTAGDRITFGAEPGVDLSLQRKTLHIAVSSVDRVTKQRMKTVLTLLQGQILESCTESCVALVMVHLVVTAKVICALLSLVPIVTPAFMEAFLEAASRVPFMRPDPNSYLPPLREPRLAADDAVRFLPNEVRRSLFQSKKFYALTREQFTQLESIIRLGQGELFLIDSQANFSQYYRQRFIEDQLDLESRLRRVFSQKEACVLHAQRVSSHGKEWQRVVYSALRTIRHRPILESELGFAVVYASTSGYCNPETKCPEKLYEEAGISQAFSVNPFHMDSQSDRPVLEDLSSNAPQLPGLRPFLKRTWNSADFDATNAVGFTKSPRETNPKRTHQVTDIVPPVEVDAVPKSICLVADSEPLPTSPSLSGRSPSFRRFTHVSKSPKTVQQFSHPRPPTTSMQMSGNGENHGSPSVTPEITATRAESFPISDCSHMLLDEENALLALNSMPALVSSTNKAERVTIGDTSKLCSQQEDRELLTPRPSPHAISISHSVCADSAKIPEKPASAPDSRLHMVSESPVDALQWLAKKTDFIPISDETTDCLPKVCAPVERIELRILRSPQQISVTTSYVGINYKNFRKVWPIHFKQASNCGSERSLPRTTFIPLAAFQPQACNVVTQSAAATLTSSNLEERERVNRLFDEMCQLPKTRMWSRT</sequence>
<dbReference type="InterPro" id="IPR008984">
    <property type="entry name" value="SMAD_FHA_dom_sf"/>
</dbReference>
<dbReference type="Proteomes" id="UP000748531">
    <property type="component" value="Unassembled WGS sequence"/>
</dbReference>
<dbReference type="GO" id="GO:0005694">
    <property type="term" value="C:chromosome"/>
    <property type="evidence" value="ECO:0007669"/>
    <property type="project" value="UniProtKB-SubCell"/>
</dbReference>
<proteinExistence type="inferred from homology"/>
<comment type="similarity">
    <text evidence="7">Belongs to the Nibrin family.</text>
</comment>
<evidence type="ECO:0000256" key="7">
    <source>
        <dbReference type="ARBA" id="ARBA00044757"/>
    </source>
</evidence>
<dbReference type="AlphaFoldDB" id="A0A8J4SLU1"/>